<organism evidence="10 11">
    <name type="scientific">Aulographum hederae CBS 113979</name>
    <dbReference type="NCBI Taxonomy" id="1176131"/>
    <lineage>
        <taxon>Eukaryota</taxon>
        <taxon>Fungi</taxon>
        <taxon>Dikarya</taxon>
        <taxon>Ascomycota</taxon>
        <taxon>Pezizomycotina</taxon>
        <taxon>Dothideomycetes</taxon>
        <taxon>Pleosporomycetidae</taxon>
        <taxon>Aulographales</taxon>
        <taxon>Aulographaceae</taxon>
    </lineage>
</organism>
<dbReference type="PROSITE" id="PS50850">
    <property type="entry name" value="MFS"/>
    <property type="match status" value="1"/>
</dbReference>
<dbReference type="EMBL" id="ML977177">
    <property type="protein sequence ID" value="KAF1983156.1"/>
    <property type="molecule type" value="Genomic_DNA"/>
</dbReference>
<dbReference type="InterPro" id="IPR036259">
    <property type="entry name" value="MFS_trans_sf"/>
</dbReference>
<comment type="subcellular location">
    <subcellularLocation>
        <location evidence="1">Membrane</location>
        <topology evidence="1">Multi-pass membrane protein</topology>
    </subcellularLocation>
</comment>
<keyword evidence="6 8" id="KW-0472">Membrane</keyword>
<accession>A0A6G1GQA8</accession>
<dbReference type="InterPro" id="IPR003663">
    <property type="entry name" value="Sugar/inositol_transpt"/>
</dbReference>
<evidence type="ECO:0000259" key="9">
    <source>
        <dbReference type="PROSITE" id="PS50850"/>
    </source>
</evidence>
<evidence type="ECO:0000313" key="11">
    <source>
        <dbReference type="Proteomes" id="UP000800041"/>
    </source>
</evidence>
<evidence type="ECO:0000256" key="6">
    <source>
        <dbReference type="ARBA" id="ARBA00023136"/>
    </source>
</evidence>
<keyword evidence="5 8" id="KW-1133">Transmembrane helix</keyword>
<dbReference type="PROSITE" id="PS00217">
    <property type="entry name" value="SUGAR_TRANSPORT_2"/>
    <property type="match status" value="1"/>
</dbReference>
<evidence type="ECO:0000256" key="8">
    <source>
        <dbReference type="SAM" id="Phobius"/>
    </source>
</evidence>
<feature type="transmembrane region" description="Helical" evidence="8">
    <location>
        <begin position="385"/>
        <end position="409"/>
    </location>
</feature>
<feature type="transmembrane region" description="Helical" evidence="8">
    <location>
        <begin position="12"/>
        <end position="33"/>
    </location>
</feature>
<reference evidence="10" key="1">
    <citation type="journal article" date="2020" name="Stud. Mycol.">
        <title>101 Dothideomycetes genomes: a test case for predicting lifestyles and emergence of pathogens.</title>
        <authorList>
            <person name="Haridas S."/>
            <person name="Albert R."/>
            <person name="Binder M."/>
            <person name="Bloem J."/>
            <person name="Labutti K."/>
            <person name="Salamov A."/>
            <person name="Andreopoulos B."/>
            <person name="Baker S."/>
            <person name="Barry K."/>
            <person name="Bills G."/>
            <person name="Bluhm B."/>
            <person name="Cannon C."/>
            <person name="Castanera R."/>
            <person name="Culley D."/>
            <person name="Daum C."/>
            <person name="Ezra D."/>
            <person name="Gonzalez J."/>
            <person name="Henrissat B."/>
            <person name="Kuo A."/>
            <person name="Liang C."/>
            <person name="Lipzen A."/>
            <person name="Lutzoni F."/>
            <person name="Magnuson J."/>
            <person name="Mondo S."/>
            <person name="Nolan M."/>
            <person name="Ohm R."/>
            <person name="Pangilinan J."/>
            <person name="Park H.-J."/>
            <person name="Ramirez L."/>
            <person name="Alfaro M."/>
            <person name="Sun H."/>
            <person name="Tritt A."/>
            <person name="Yoshinaga Y."/>
            <person name="Zwiers L.-H."/>
            <person name="Turgeon B."/>
            <person name="Goodwin S."/>
            <person name="Spatafora J."/>
            <person name="Crous P."/>
            <person name="Grigoriev I."/>
        </authorList>
    </citation>
    <scope>NUCLEOTIDE SEQUENCE</scope>
    <source>
        <strain evidence="10">CBS 113979</strain>
    </source>
</reference>
<feature type="transmembrane region" description="Helical" evidence="8">
    <location>
        <begin position="331"/>
        <end position="352"/>
    </location>
</feature>
<dbReference type="InterPro" id="IPR005829">
    <property type="entry name" value="Sugar_transporter_CS"/>
</dbReference>
<sequence>MDPRTWVKDLTPYFIFVLIVSTIGPFLFGFHLAELNTPQDVITCKKQSIHTTQSSLPQCIPMNPTEIGAVSSVFTLGGLAGALAAGPLSSRYGRLKAMFAIALPAIVGPAFEALSPNIAVMSIGRFLSGIGAGASTVVVPLYISEVSPPKEKGLFGAFTQIMINMGIFIAQLLGFFLSHGQYWRIILAAGGMFGLAQTFGLLFTPESPKWSADQGRLSLARKILRKLRGHKFDIEDEVKSWGVESSEPVDEEEETLLQNENSQPSPSPGSGAQKEINSSNVGMIQVITDPQYNRATLAVIVIMLAQQLTGINSIVMYGVSLLSKLLSSNSATLNLGVSALNVFITALCAPLADSLGRKPCLLASIFGMGTSSILLAIGILKSISIMSAVAVLTFVASFGVGLGPVPFILSSELVGNEAVGAVQSWALAANWIATFLVAQFFPILNEAIGQGKIYFLFAALAAVFFTFTVWWIPETRGKTSLDEVWGREPGSSRVGRNERED</sequence>
<comment type="similarity">
    <text evidence="2">Belongs to the major facilitator superfamily. Sugar transporter (TC 2.A.1.1) family.</text>
</comment>
<gene>
    <name evidence="10" type="ORF">K402DRAFT_338919</name>
</gene>
<protein>
    <submittedName>
        <fullName evidence="10">Vacuolar protein sorting-associated protein 73</fullName>
    </submittedName>
</protein>
<evidence type="ECO:0000256" key="5">
    <source>
        <dbReference type="ARBA" id="ARBA00022989"/>
    </source>
</evidence>
<feature type="transmembrane region" description="Helical" evidence="8">
    <location>
        <begin position="359"/>
        <end position="379"/>
    </location>
</feature>
<dbReference type="AlphaFoldDB" id="A0A6G1GQA8"/>
<dbReference type="PANTHER" id="PTHR23503">
    <property type="entry name" value="SOLUTE CARRIER FAMILY 2"/>
    <property type="match status" value="1"/>
</dbReference>
<dbReference type="GO" id="GO:0016020">
    <property type="term" value="C:membrane"/>
    <property type="evidence" value="ECO:0007669"/>
    <property type="project" value="UniProtKB-SubCell"/>
</dbReference>
<feature type="transmembrane region" description="Helical" evidence="8">
    <location>
        <begin position="126"/>
        <end position="143"/>
    </location>
</feature>
<dbReference type="InterPro" id="IPR045263">
    <property type="entry name" value="GLUT"/>
</dbReference>
<feature type="transmembrane region" description="Helical" evidence="8">
    <location>
        <begin position="67"/>
        <end position="85"/>
    </location>
</feature>
<feature type="transmembrane region" description="Helical" evidence="8">
    <location>
        <begin position="297"/>
        <end position="319"/>
    </location>
</feature>
<evidence type="ECO:0000256" key="2">
    <source>
        <dbReference type="ARBA" id="ARBA00010992"/>
    </source>
</evidence>
<feature type="transmembrane region" description="Helical" evidence="8">
    <location>
        <begin position="182"/>
        <end position="203"/>
    </location>
</feature>
<feature type="transmembrane region" description="Helical" evidence="8">
    <location>
        <begin position="155"/>
        <end position="176"/>
    </location>
</feature>
<feature type="transmembrane region" description="Helical" evidence="8">
    <location>
        <begin position="453"/>
        <end position="472"/>
    </location>
</feature>
<feature type="transmembrane region" description="Helical" evidence="8">
    <location>
        <begin position="421"/>
        <end position="441"/>
    </location>
</feature>
<dbReference type="PRINTS" id="PR00171">
    <property type="entry name" value="SUGRTRNSPORT"/>
</dbReference>
<dbReference type="InterPro" id="IPR005828">
    <property type="entry name" value="MFS_sugar_transport-like"/>
</dbReference>
<evidence type="ECO:0000256" key="3">
    <source>
        <dbReference type="ARBA" id="ARBA00022448"/>
    </source>
</evidence>
<keyword evidence="11" id="KW-1185">Reference proteome</keyword>
<keyword evidence="4 8" id="KW-0812">Transmembrane</keyword>
<proteinExistence type="inferred from homology"/>
<evidence type="ECO:0000256" key="7">
    <source>
        <dbReference type="SAM" id="MobiDB-lite"/>
    </source>
</evidence>
<dbReference type="PANTHER" id="PTHR23503:SF8">
    <property type="entry name" value="FACILITATED GLUCOSE TRANSPORTER PROTEIN 1"/>
    <property type="match status" value="1"/>
</dbReference>
<dbReference type="InterPro" id="IPR020846">
    <property type="entry name" value="MFS_dom"/>
</dbReference>
<feature type="region of interest" description="Disordered" evidence="7">
    <location>
        <begin position="243"/>
        <end position="274"/>
    </location>
</feature>
<evidence type="ECO:0000256" key="4">
    <source>
        <dbReference type="ARBA" id="ARBA00022692"/>
    </source>
</evidence>
<feature type="domain" description="Major facilitator superfamily (MFS) profile" evidence="9">
    <location>
        <begin position="17"/>
        <end position="476"/>
    </location>
</feature>
<name>A0A6G1GQA8_9PEZI</name>
<evidence type="ECO:0000256" key="1">
    <source>
        <dbReference type="ARBA" id="ARBA00004141"/>
    </source>
</evidence>
<feature type="transmembrane region" description="Helical" evidence="8">
    <location>
        <begin position="97"/>
        <end position="114"/>
    </location>
</feature>
<dbReference type="OrthoDB" id="4540492at2759"/>
<keyword evidence="3" id="KW-0813">Transport</keyword>
<evidence type="ECO:0000313" key="10">
    <source>
        <dbReference type="EMBL" id="KAF1983156.1"/>
    </source>
</evidence>
<dbReference type="GO" id="GO:0015149">
    <property type="term" value="F:hexose transmembrane transporter activity"/>
    <property type="evidence" value="ECO:0007669"/>
    <property type="project" value="TreeGrafter"/>
</dbReference>
<dbReference type="Pfam" id="PF00083">
    <property type="entry name" value="Sugar_tr"/>
    <property type="match status" value="1"/>
</dbReference>
<dbReference type="Proteomes" id="UP000800041">
    <property type="component" value="Unassembled WGS sequence"/>
</dbReference>
<dbReference type="SUPFAM" id="SSF103473">
    <property type="entry name" value="MFS general substrate transporter"/>
    <property type="match status" value="1"/>
</dbReference>
<dbReference type="Gene3D" id="1.20.1250.20">
    <property type="entry name" value="MFS general substrate transporter like domains"/>
    <property type="match status" value="1"/>
</dbReference>